<comment type="similarity">
    <text evidence="2 12">Belongs to the SecG family.</text>
</comment>
<dbReference type="EMBL" id="AWXZ01000039">
    <property type="protein sequence ID" value="ESR23497.1"/>
    <property type="molecule type" value="Genomic_DNA"/>
</dbReference>
<evidence type="ECO:0000256" key="3">
    <source>
        <dbReference type="ARBA" id="ARBA00017876"/>
    </source>
</evidence>
<dbReference type="NCBIfam" id="TIGR00810">
    <property type="entry name" value="secG"/>
    <property type="match status" value="1"/>
</dbReference>
<keyword evidence="15" id="KW-1185">Reference proteome</keyword>
<dbReference type="Pfam" id="PF03840">
    <property type="entry name" value="SecG"/>
    <property type="match status" value="1"/>
</dbReference>
<sequence length="124" mass="12319">METVLIVIHLMVVIALVGVVLVQKSEGGALGIGGGGGGNFMSGRGSANVLTRTTTILAVAFFATSISLTLLARQGAPTSILDSAAPRAPAAGEAPADGAGEGSGSILDQLRQNQPAEPQVPQSQ</sequence>
<evidence type="ECO:0000256" key="12">
    <source>
        <dbReference type="RuleBase" id="RU365087"/>
    </source>
</evidence>
<protein>
    <recommendedName>
        <fullName evidence="3 12">Protein-export membrane protein SecG</fullName>
    </recommendedName>
</protein>
<evidence type="ECO:0000256" key="1">
    <source>
        <dbReference type="ARBA" id="ARBA00004651"/>
    </source>
</evidence>
<evidence type="ECO:0000256" key="9">
    <source>
        <dbReference type="ARBA" id="ARBA00023010"/>
    </source>
</evidence>
<evidence type="ECO:0000256" key="2">
    <source>
        <dbReference type="ARBA" id="ARBA00008445"/>
    </source>
</evidence>
<name>V4QUT1_9HYPH</name>
<dbReference type="GO" id="GO:0009306">
    <property type="term" value="P:protein secretion"/>
    <property type="evidence" value="ECO:0007669"/>
    <property type="project" value="UniProtKB-UniRule"/>
</dbReference>
<dbReference type="Proteomes" id="UP000017819">
    <property type="component" value="Unassembled WGS sequence"/>
</dbReference>
<evidence type="ECO:0000256" key="8">
    <source>
        <dbReference type="ARBA" id="ARBA00022989"/>
    </source>
</evidence>
<evidence type="ECO:0000256" key="11">
    <source>
        <dbReference type="ARBA" id="ARBA00025182"/>
    </source>
</evidence>
<dbReference type="GO" id="GO:0065002">
    <property type="term" value="P:intracellular protein transmembrane transport"/>
    <property type="evidence" value="ECO:0007669"/>
    <property type="project" value="TreeGrafter"/>
</dbReference>
<evidence type="ECO:0000256" key="5">
    <source>
        <dbReference type="ARBA" id="ARBA00022475"/>
    </source>
</evidence>
<dbReference type="InterPro" id="IPR004692">
    <property type="entry name" value="SecG"/>
</dbReference>
<keyword evidence="7 12" id="KW-0653">Protein transport</keyword>
<reference evidence="14 15" key="1">
    <citation type="journal article" date="2014" name="Genome Announc.">
        <title>Draft Genome Sequence of Lutibaculum baratangense Strain AMV1T, Isolated from a Mud Volcano in Andamans, India.</title>
        <authorList>
            <person name="Singh A."/>
            <person name="Sreenivas A."/>
            <person name="Sathyanarayana Reddy G."/>
            <person name="Pinnaka A.K."/>
            <person name="Shivaji S."/>
        </authorList>
    </citation>
    <scope>NUCLEOTIDE SEQUENCE [LARGE SCALE GENOMIC DNA]</scope>
    <source>
        <strain evidence="14 15">AMV1</strain>
    </source>
</reference>
<proteinExistence type="inferred from homology"/>
<feature type="transmembrane region" description="Helical" evidence="12">
    <location>
        <begin position="49"/>
        <end position="72"/>
    </location>
</feature>
<keyword evidence="9 12" id="KW-0811">Translocation</keyword>
<evidence type="ECO:0000256" key="4">
    <source>
        <dbReference type="ARBA" id="ARBA00022448"/>
    </source>
</evidence>
<feature type="region of interest" description="Disordered" evidence="13">
    <location>
        <begin position="83"/>
        <end position="124"/>
    </location>
</feature>
<dbReference type="PRINTS" id="PR01651">
    <property type="entry name" value="SECGEXPORT"/>
</dbReference>
<keyword evidence="5 12" id="KW-1003">Cell membrane</keyword>
<evidence type="ECO:0000313" key="14">
    <source>
        <dbReference type="EMBL" id="ESR23497.1"/>
    </source>
</evidence>
<dbReference type="RefSeq" id="WP_023433683.1">
    <property type="nucleotide sequence ID" value="NZ_AWXZ01000039.1"/>
</dbReference>
<feature type="transmembrane region" description="Helical" evidence="12">
    <location>
        <begin position="6"/>
        <end position="22"/>
    </location>
</feature>
<dbReference type="OrthoDB" id="7366942at2"/>
<dbReference type="PANTHER" id="PTHR34182:SF1">
    <property type="entry name" value="PROTEIN-EXPORT MEMBRANE PROTEIN SECG"/>
    <property type="match status" value="1"/>
</dbReference>
<accession>V4QUT1</accession>
<dbReference type="eggNOG" id="COG1314">
    <property type="taxonomic scope" value="Bacteria"/>
</dbReference>
<gene>
    <name evidence="14" type="ORF">N177_3565</name>
</gene>
<feature type="compositionally biased region" description="Low complexity" evidence="13">
    <location>
        <begin position="83"/>
        <end position="98"/>
    </location>
</feature>
<keyword evidence="8 12" id="KW-1133">Transmembrane helix</keyword>
<comment type="subcellular location">
    <subcellularLocation>
        <location evidence="1 12">Cell membrane</location>
        <topology evidence="1 12">Multi-pass membrane protein</topology>
    </subcellularLocation>
</comment>
<comment type="function">
    <text evidence="11 12">Involved in protein export. Participates in an early event of protein translocation.</text>
</comment>
<dbReference type="GO" id="GO:0005886">
    <property type="term" value="C:plasma membrane"/>
    <property type="evidence" value="ECO:0007669"/>
    <property type="project" value="UniProtKB-SubCell"/>
</dbReference>
<evidence type="ECO:0000313" key="15">
    <source>
        <dbReference type="Proteomes" id="UP000017819"/>
    </source>
</evidence>
<organism evidence="14 15">
    <name type="scientific">Lutibaculum baratangense AMV1</name>
    <dbReference type="NCBI Taxonomy" id="631454"/>
    <lineage>
        <taxon>Bacteria</taxon>
        <taxon>Pseudomonadati</taxon>
        <taxon>Pseudomonadota</taxon>
        <taxon>Alphaproteobacteria</taxon>
        <taxon>Hyphomicrobiales</taxon>
        <taxon>Tepidamorphaceae</taxon>
        <taxon>Lutibaculum</taxon>
    </lineage>
</organism>
<keyword evidence="6 12" id="KW-0812">Transmembrane</keyword>
<dbReference type="AlphaFoldDB" id="V4QUT1"/>
<comment type="caution">
    <text evidence="14">The sequence shown here is derived from an EMBL/GenBank/DDBJ whole genome shotgun (WGS) entry which is preliminary data.</text>
</comment>
<evidence type="ECO:0000256" key="10">
    <source>
        <dbReference type="ARBA" id="ARBA00023136"/>
    </source>
</evidence>
<keyword evidence="10 12" id="KW-0472">Membrane</keyword>
<dbReference type="PATRIC" id="fig|631454.5.peg.3526"/>
<dbReference type="GO" id="GO:0043952">
    <property type="term" value="P:protein transport by the Sec complex"/>
    <property type="evidence" value="ECO:0007669"/>
    <property type="project" value="TreeGrafter"/>
</dbReference>
<evidence type="ECO:0000256" key="6">
    <source>
        <dbReference type="ARBA" id="ARBA00022692"/>
    </source>
</evidence>
<keyword evidence="4 12" id="KW-0813">Transport</keyword>
<dbReference type="STRING" id="631454.N177_3565"/>
<dbReference type="GO" id="GO:0015450">
    <property type="term" value="F:protein-transporting ATPase activity"/>
    <property type="evidence" value="ECO:0007669"/>
    <property type="project" value="UniProtKB-UniRule"/>
</dbReference>
<dbReference type="PANTHER" id="PTHR34182">
    <property type="entry name" value="PROTEIN-EXPORT MEMBRANE PROTEIN SECG"/>
    <property type="match status" value="1"/>
</dbReference>
<feature type="compositionally biased region" description="Polar residues" evidence="13">
    <location>
        <begin position="110"/>
        <end position="124"/>
    </location>
</feature>
<evidence type="ECO:0000256" key="13">
    <source>
        <dbReference type="SAM" id="MobiDB-lite"/>
    </source>
</evidence>
<evidence type="ECO:0000256" key="7">
    <source>
        <dbReference type="ARBA" id="ARBA00022927"/>
    </source>
</evidence>